<evidence type="ECO:0000313" key="2">
    <source>
        <dbReference type="Proteomes" id="UP001596378"/>
    </source>
</evidence>
<gene>
    <name evidence="1" type="ORF">ACFQMJ_16745</name>
</gene>
<evidence type="ECO:0000313" key="1">
    <source>
        <dbReference type="EMBL" id="MFC7150177.1"/>
    </source>
</evidence>
<reference evidence="2" key="1">
    <citation type="journal article" date="2019" name="Int. J. Syst. Evol. Microbiol.">
        <title>The Global Catalogue of Microorganisms (GCM) 10K type strain sequencing project: providing services to taxonomists for standard genome sequencing and annotation.</title>
        <authorList>
            <consortium name="The Broad Institute Genomics Platform"/>
            <consortium name="The Broad Institute Genome Sequencing Center for Infectious Disease"/>
            <person name="Wu L."/>
            <person name="Ma J."/>
        </authorList>
    </citation>
    <scope>NUCLEOTIDE SEQUENCE [LARGE SCALE GENOMIC DNA]</scope>
    <source>
        <strain evidence="2">KCTC 12907</strain>
    </source>
</reference>
<dbReference type="RefSeq" id="WP_378046018.1">
    <property type="nucleotide sequence ID" value="NZ_JBHMDN010000010.1"/>
</dbReference>
<name>A0ABW2FF33_9BACL</name>
<sequence>MSWRLIDSLKNEFRGEFSVLTQSEAKKLGRGWFKWANYMAHKDKAHMHVYKLQRVGYADILGIISITYRDGVFIDSLEIAPHSRRMPNHQRRYVNLCDVMIAFAAYWGIDRYNDGFIGLIPKTGLREHYERKYYAYPLNLGIYAIDTPVTSRLIRLYLY</sequence>
<proteinExistence type="predicted"/>
<accession>A0ABW2FF33</accession>
<comment type="caution">
    <text evidence="1">The sequence shown here is derived from an EMBL/GenBank/DDBJ whole genome shotgun (WGS) entry which is preliminary data.</text>
</comment>
<protein>
    <submittedName>
        <fullName evidence="1">Uncharacterized protein</fullName>
    </submittedName>
</protein>
<dbReference type="Proteomes" id="UP001596378">
    <property type="component" value="Unassembled WGS sequence"/>
</dbReference>
<dbReference type="EMBL" id="JBHTAI010000009">
    <property type="protein sequence ID" value="MFC7150177.1"/>
    <property type="molecule type" value="Genomic_DNA"/>
</dbReference>
<organism evidence="1 2">
    <name type="scientific">Cohnella cellulosilytica</name>
    <dbReference type="NCBI Taxonomy" id="986710"/>
    <lineage>
        <taxon>Bacteria</taxon>
        <taxon>Bacillati</taxon>
        <taxon>Bacillota</taxon>
        <taxon>Bacilli</taxon>
        <taxon>Bacillales</taxon>
        <taxon>Paenibacillaceae</taxon>
        <taxon>Cohnella</taxon>
    </lineage>
</organism>
<keyword evidence="2" id="KW-1185">Reference proteome</keyword>